<dbReference type="EMBL" id="CAUYUJ010015919">
    <property type="protein sequence ID" value="CAK0859625.1"/>
    <property type="molecule type" value="Genomic_DNA"/>
</dbReference>
<evidence type="ECO:0008006" key="11">
    <source>
        <dbReference type="Google" id="ProtNLM"/>
    </source>
</evidence>
<evidence type="ECO:0000313" key="9">
    <source>
        <dbReference type="EMBL" id="CAK0859625.1"/>
    </source>
</evidence>
<evidence type="ECO:0000256" key="1">
    <source>
        <dbReference type="ARBA" id="ARBA00004141"/>
    </source>
</evidence>
<dbReference type="Pfam" id="PF06027">
    <property type="entry name" value="SLC35F"/>
    <property type="match status" value="1"/>
</dbReference>
<evidence type="ECO:0000256" key="5">
    <source>
        <dbReference type="ARBA" id="ARBA00022989"/>
    </source>
</evidence>
<keyword evidence="10" id="KW-1185">Reference proteome</keyword>
<reference evidence="9" key="1">
    <citation type="submission" date="2023-10" db="EMBL/GenBank/DDBJ databases">
        <authorList>
            <person name="Chen Y."/>
            <person name="Shah S."/>
            <person name="Dougan E. K."/>
            <person name="Thang M."/>
            <person name="Chan C."/>
        </authorList>
    </citation>
    <scope>NUCLEOTIDE SEQUENCE [LARGE SCALE GENOMIC DNA]</scope>
</reference>
<evidence type="ECO:0000256" key="8">
    <source>
        <dbReference type="SAM" id="SignalP"/>
    </source>
</evidence>
<name>A0ABN9UK80_9DINO</name>
<dbReference type="Proteomes" id="UP001189429">
    <property type="component" value="Unassembled WGS sequence"/>
</dbReference>
<dbReference type="PANTHER" id="PTHR14233">
    <property type="entry name" value="DUF914-RELATED"/>
    <property type="match status" value="1"/>
</dbReference>
<feature type="region of interest" description="Disordered" evidence="7">
    <location>
        <begin position="92"/>
        <end position="123"/>
    </location>
</feature>
<accession>A0ABN9UK80</accession>
<dbReference type="InterPro" id="IPR052221">
    <property type="entry name" value="SLC35F_Transporter"/>
</dbReference>
<evidence type="ECO:0000256" key="4">
    <source>
        <dbReference type="ARBA" id="ARBA00022692"/>
    </source>
</evidence>
<evidence type="ECO:0000256" key="7">
    <source>
        <dbReference type="SAM" id="MobiDB-lite"/>
    </source>
</evidence>
<feature type="non-terminal residue" evidence="9">
    <location>
        <position position="123"/>
    </location>
</feature>
<comment type="caution">
    <text evidence="9">The sequence shown here is derived from an EMBL/GenBank/DDBJ whole genome shotgun (WGS) entry which is preliminary data.</text>
</comment>
<protein>
    <recommendedName>
        <fullName evidence="11">Solute carrier family 40 protein</fullName>
    </recommendedName>
</protein>
<evidence type="ECO:0000256" key="2">
    <source>
        <dbReference type="ARBA" id="ARBA00007863"/>
    </source>
</evidence>
<feature type="compositionally biased region" description="Low complexity" evidence="7">
    <location>
        <begin position="92"/>
        <end position="115"/>
    </location>
</feature>
<feature type="chain" id="PRO_5045194493" description="Solute carrier family 40 protein" evidence="8">
    <location>
        <begin position="18"/>
        <end position="123"/>
    </location>
</feature>
<comment type="similarity">
    <text evidence="2">Belongs to the SLC35F solute transporter family.</text>
</comment>
<evidence type="ECO:0000313" key="10">
    <source>
        <dbReference type="Proteomes" id="UP001189429"/>
    </source>
</evidence>
<feature type="signal peptide" evidence="8">
    <location>
        <begin position="1"/>
        <end position="17"/>
    </location>
</feature>
<gene>
    <name evidence="9" type="ORF">PCOR1329_LOCUS48941</name>
</gene>
<keyword evidence="4" id="KW-0812">Transmembrane</keyword>
<evidence type="ECO:0000256" key="6">
    <source>
        <dbReference type="ARBA" id="ARBA00023136"/>
    </source>
</evidence>
<sequence length="123" mass="12823">MCAVYVLTSLFFTMADAALFNLSLLTSDFYSALFAWQVQHGRMSWLYGVAFCLSLGGLGTAVDHVQPPAAAEPARGLREAALLCSEAPAPCGEGAAAVGQQEPAPGHGPARPPRGSWTSARDA</sequence>
<proteinExistence type="inferred from homology"/>
<keyword evidence="8" id="KW-0732">Signal</keyword>
<dbReference type="InterPro" id="IPR009262">
    <property type="entry name" value="SLC35_F1/F2/F6"/>
</dbReference>
<dbReference type="PANTHER" id="PTHR14233:SF4">
    <property type="entry name" value="SOLUTE CARRIER FAMILY 35 MEMBER F2"/>
    <property type="match status" value="1"/>
</dbReference>
<keyword evidence="5" id="KW-1133">Transmembrane helix</keyword>
<keyword evidence="6" id="KW-0472">Membrane</keyword>
<organism evidence="9 10">
    <name type="scientific">Prorocentrum cordatum</name>
    <dbReference type="NCBI Taxonomy" id="2364126"/>
    <lineage>
        <taxon>Eukaryota</taxon>
        <taxon>Sar</taxon>
        <taxon>Alveolata</taxon>
        <taxon>Dinophyceae</taxon>
        <taxon>Prorocentrales</taxon>
        <taxon>Prorocentraceae</taxon>
        <taxon>Prorocentrum</taxon>
    </lineage>
</organism>
<evidence type="ECO:0000256" key="3">
    <source>
        <dbReference type="ARBA" id="ARBA00022448"/>
    </source>
</evidence>
<comment type="subcellular location">
    <subcellularLocation>
        <location evidence="1">Membrane</location>
        <topology evidence="1">Multi-pass membrane protein</topology>
    </subcellularLocation>
</comment>
<keyword evidence="3" id="KW-0813">Transport</keyword>